<dbReference type="EMBL" id="BSNF01000008">
    <property type="protein sequence ID" value="GLQ06942.1"/>
    <property type="molecule type" value="Genomic_DNA"/>
</dbReference>
<dbReference type="Proteomes" id="UP001161409">
    <property type="component" value="Unassembled WGS sequence"/>
</dbReference>
<accession>A0ABQ5U6K2</accession>
<evidence type="ECO:0000313" key="2">
    <source>
        <dbReference type="Proteomes" id="UP001161409"/>
    </source>
</evidence>
<dbReference type="Gene3D" id="1.25.40.10">
    <property type="entry name" value="Tetratricopeptide repeat domain"/>
    <property type="match status" value="1"/>
</dbReference>
<dbReference type="RefSeq" id="WP_284347841.1">
    <property type="nucleotide sequence ID" value="NZ_BSNF01000008.1"/>
</dbReference>
<name>A0ABQ5U6K2_9PROT</name>
<proteinExistence type="predicted"/>
<dbReference type="SUPFAM" id="SSF48452">
    <property type="entry name" value="TPR-like"/>
    <property type="match status" value="1"/>
</dbReference>
<evidence type="ECO:0000313" key="1">
    <source>
        <dbReference type="EMBL" id="GLQ06942.1"/>
    </source>
</evidence>
<comment type="caution">
    <text evidence="1">The sequence shown here is derived from an EMBL/GenBank/DDBJ whole genome shotgun (WGS) entry which is preliminary data.</text>
</comment>
<gene>
    <name evidence="1" type="ORF">GCM10007924_21630</name>
</gene>
<dbReference type="InterPro" id="IPR011990">
    <property type="entry name" value="TPR-like_helical_dom_sf"/>
</dbReference>
<sequence length="242" mass="27378">MFKFSRGAIEGAGQILSDTLAFDPDLSEGYSWFAFLKSVEIGQGFSDNPEADREQISSLILKALELDPYNDTALAIAGHLEAFIHHDFESALDYFDRALKINLYCAYAWGFSAITHCYMGKAEEALEMLSKSRKMMPFDPHPYYFDTARCIAYMLGGWHEEAAKVGLRVLRNNPNFYASYRPLISSLGHLGRQEEVEPILEKLKGVQPEFSVEWHLANYPPLDEETAEEYVKGLRLAGVSEE</sequence>
<evidence type="ECO:0008006" key="3">
    <source>
        <dbReference type="Google" id="ProtNLM"/>
    </source>
</evidence>
<reference evidence="1" key="1">
    <citation type="journal article" date="2014" name="Int. J. Syst. Evol. Microbiol.">
        <title>Complete genome of a new Firmicutes species belonging to the dominant human colonic microbiota ('Ruminococcus bicirculans') reveals two chromosomes and a selective capacity to utilize plant glucans.</title>
        <authorList>
            <consortium name="NISC Comparative Sequencing Program"/>
            <person name="Wegmann U."/>
            <person name="Louis P."/>
            <person name="Goesmann A."/>
            <person name="Henrissat B."/>
            <person name="Duncan S.H."/>
            <person name="Flint H.J."/>
        </authorList>
    </citation>
    <scope>NUCLEOTIDE SEQUENCE</scope>
    <source>
        <strain evidence="1">NBRC 103408</strain>
    </source>
</reference>
<protein>
    <recommendedName>
        <fullName evidence="3">Tetratricopeptide repeat protein</fullName>
    </recommendedName>
</protein>
<organism evidence="1 2">
    <name type="scientific">Sneathiella chinensis</name>
    <dbReference type="NCBI Taxonomy" id="349750"/>
    <lineage>
        <taxon>Bacteria</taxon>
        <taxon>Pseudomonadati</taxon>
        <taxon>Pseudomonadota</taxon>
        <taxon>Alphaproteobacteria</taxon>
        <taxon>Sneathiellales</taxon>
        <taxon>Sneathiellaceae</taxon>
        <taxon>Sneathiella</taxon>
    </lineage>
</organism>
<keyword evidence="2" id="KW-1185">Reference proteome</keyword>
<reference evidence="1" key="2">
    <citation type="submission" date="2023-01" db="EMBL/GenBank/DDBJ databases">
        <title>Draft genome sequence of Sneathiella chinensis strain NBRC 103408.</title>
        <authorList>
            <person name="Sun Q."/>
            <person name="Mori K."/>
        </authorList>
    </citation>
    <scope>NUCLEOTIDE SEQUENCE</scope>
    <source>
        <strain evidence="1">NBRC 103408</strain>
    </source>
</reference>